<keyword evidence="5 12" id="KW-0812">Transmembrane</keyword>
<gene>
    <name evidence="15" type="ORF">Golob_002322</name>
</gene>
<keyword evidence="16" id="KW-1185">Reference proteome</keyword>
<dbReference type="EMBL" id="JABEZX010000012">
    <property type="protein sequence ID" value="MBA0571953.1"/>
    <property type="molecule type" value="Genomic_DNA"/>
</dbReference>
<keyword evidence="3" id="KW-1003">Cell membrane</keyword>
<keyword evidence="6 13" id="KW-0732">Signal</keyword>
<reference evidence="15 16" key="1">
    <citation type="journal article" date="2019" name="Genome Biol. Evol.">
        <title>Insights into the evolution of the New World diploid cottons (Gossypium, subgenus Houzingenia) based on genome sequencing.</title>
        <authorList>
            <person name="Grover C.E."/>
            <person name="Arick M.A. 2nd"/>
            <person name="Thrash A."/>
            <person name="Conover J.L."/>
            <person name="Sanders W.S."/>
            <person name="Peterson D.G."/>
            <person name="Frelichowski J.E."/>
            <person name="Scheffler J.A."/>
            <person name="Scheffler B.E."/>
            <person name="Wendel J.F."/>
        </authorList>
    </citation>
    <scope>NUCLEOTIDE SEQUENCE [LARGE SCALE GENOMIC DNA]</scope>
    <source>
        <strain evidence="15">157</strain>
        <tissue evidence="15">Leaf</tissue>
    </source>
</reference>
<keyword evidence="8 12" id="KW-1133">Transmembrane helix</keyword>
<evidence type="ECO:0000256" key="8">
    <source>
        <dbReference type="ARBA" id="ARBA00022989"/>
    </source>
</evidence>
<evidence type="ECO:0000256" key="3">
    <source>
        <dbReference type="ARBA" id="ARBA00022475"/>
    </source>
</evidence>
<evidence type="ECO:0000256" key="4">
    <source>
        <dbReference type="ARBA" id="ARBA00022614"/>
    </source>
</evidence>
<comment type="caution">
    <text evidence="15">The sequence shown here is derived from an EMBL/GenBank/DDBJ whole genome shotgun (WGS) entry which is preliminary data.</text>
</comment>
<protein>
    <recommendedName>
        <fullName evidence="14">Leucine-rich repeat-containing N-terminal plant-type domain-containing protein</fullName>
    </recommendedName>
</protein>
<name>A0A7J8N4X7_9ROSI</name>
<dbReference type="PANTHER" id="PTHR48062:SF52">
    <property type="entry name" value="RECEPTOR-LIKE PROTEIN 8-RELATED"/>
    <property type="match status" value="1"/>
</dbReference>
<evidence type="ECO:0000256" key="2">
    <source>
        <dbReference type="ARBA" id="ARBA00009592"/>
    </source>
</evidence>
<dbReference type="Pfam" id="PF13516">
    <property type="entry name" value="LRR_6"/>
    <property type="match status" value="2"/>
</dbReference>
<evidence type="ECO:0000256" key="6">
    <source>
        <dbReference type="ARBA" id="ARBA00022729"/>
    </source>
</evidence>
<dbReference type="InterPro" id="IPR001611">
    <property type="entry name" value="Leu-rich_rpt"/>
</dbReference>
<dbReference type="InterPro" id="IPR032675">
    <property type="entry name" value="LRR_dom_sf"/>
</dbReference>
<dbReference type="SMART" id="SM00365">
    <property type="entry name" value="LRR_SD22"/>
    <property type="match status" value="8"/>
</dbReference>
<evidence type="ECO:0000256" key="5">
    <source>
        <dbReference type="ARBA" id="ARBA00022692"/>
    </source>
</evidence>
<dbReference type="Pfam" id="PF08263">
    <property type="entry name" value="LRRNT_2"/>
    <property type="match status" value="1"/>
</dbReference>
<dbReference type="PROSITE" id="PS51450">
    <property type="entry name" value="LRR"/>
    <property type="match status" value="3"/>
</dbReference>
<organism evidence="15 16">
    <name type="scientific">Gossypium lobatum</name>
    <dbReference type="NCBI Taxonomy" id="34289"/>
    <lineage>
        <taxon>Eukaryota</taxon>
        <taxon>Viridiplantae</taxon>
        <taxon>Streptophyta</taxon>
        <taxon>Embryophyta</taxon>
        <taxon>Tracheophyta</taxon>
        <taxon>Spermatophyta</taxon>
        <taxon>Magnoliopsida</taxon>
        <taxon>eudicotyledons</taxon>
        <taxon>Gunneridae</taxon>
        <taxon>Pentapetalae</taxon>
        <taxon>rosids</taxon>
        <taxon>malvids</taxon>
        <taxon>Malvales</taxon>
        <taxon>Malvaceae</taxon>
        <taxon>Malvoideae</taxon>
        <taxon>Gossypium</taxon>
    </lineage>
</organism>
<feature type="transmembrane region" description="Helical" evidence="12">
    <location>
        <begin position="1049"/>
        <end position="1072"/>
    </location>
</feature>
<dbReference type="PANTHER" id="PTHR48062">
    <property type="entry name" value="RECEPTOR-LIKE PROTEIN 14"/>
    <property type="match status" value="1"/>
</dbReference>
<dbReference type="Proteomes" id="UP000593572">
    <property type="component" value="Unassembled WGS sequence"/>
</dbReference>
<comment type="similarity">
    <text evidence="2">Belongs to the RLP family.</text>
</comment>
<dbReference type="PRINTS" id="PR00019">
    <property type="entry name" value="LEURICHRPT"/>
</dbReference>
<dbReference type="Pfam" id="PF13855">
    <property type="entry name" value="LRR_8"/>
    <property type="match status" value="2"/>
</dbReference>
<dbReference type="InterPro" id="IPR013210">
    <property type="entry name" value="LRR_N_plant-typ"/>
</dbReference>
<feature type="chain" id="PRO_5029571633" description="Leucine-rich repeat-containing N-terminal plant-type domain-containing protein" evidence="13">
    <location>
        <begin position="20"/>
        <end position="1109"/>
    </location>
</feature>
<dbReference type="GO" id="GO:0005886">
    <property type="term" value="C:plasma membrane"/>
    <property type="evidence" value="ECO:0007669"/>
    <property type="project" value="UniProtKB-SubCell"/>
</dbReference>
<dbReference type="InterPro" id="IPR051502">
    <property type="entry name" value="RLP_Defense_Trigger"/>
</dbReference>
<dbReference type="FunFam" id="3.80.10.10:FF:000383">
    <property type="entry name" value="Leucine-rich repeat receptor protein kinase EMS1"/>
    <property type="match status" value="1"/>
</dbReference>
<dbReference type="SMART" id="SM00369">
    <property type="entry name" value="LRR_TYP"/>
    <property type="match status" value="11"/>
</dbReference>
<dbReference type="SUPFAM" id="SSF52058">
    <property type="entry name" value="L domain-like"/>
    <property type="match status" value="4"/>
</dbReference>
<evidence type="ECO:0000256" key="13">
    <source>
        <dbReference type="SAM" id="SignalP"/>
    </source>
</evidence>
<keyword evidence="4" id="KW-0433">Leucine-rich repeat</keyword>
<dbReference type="FunFam" id="3.80.10.10:FF:000213">
    <property type="entry name" value="Tyrosine-sulfated glycopeptide receptor 1"/>
    <property type="match status" value="1"/>
</dbReference>
<dbReference type="InterPro" id="IPR003591">
    <property type="entry name" value="Leu-rich_rpt_typical-subtyp"/>
</dbReference>
<evidence type="ECO:0000313" key="16">
    <source>
        <dbReference type="Proteomes" id="UP000593572"/>
    </source>
</evidence>
<evidence type="ECO:0000256" key="11">
    <source>
        <dbReference type="ARBA" id="ARBA00023180"/>
    </source>
</evidence>
<sequence length="1109" mass="125753">MMLILLAMILALQFQELKSCVEEERVGLLQFKEFIESEGYDADHLFPSWSGDPLSDCCSWERVTCNSSTGRVIQLSLNNTRKYIRCSYDSNWYVNLALFQPFVHLTTLDLSFNAIGGWIENQGGFGSYLRLKKLETLDLSQNNLNKSSLKQLSALTSLKSLNLSGNNMGGVLFDNREREFQRPRETIPVQGMLNYFPRKSHKRVELKYDILHFDVELSVFESLEYLDLSSNALHGSSSTAQNSRNLSKLKELKYLYLSWNAMNKDSMKFLGSLPSLVYLDLSLNELEGPLSSVELENLKNLKVLNLYGNYLNGTLPIQELMGFSSLEILDLSYNNLEGSIPPNIGNLSSLKAFSVARNLLAASLPSGLCQLKRLQELDLSQNYIEGTLPPCLYNLTFIGLLDVSDNNFSGTLSASLIQSLTSSWYLDFSYNHFEGSFSLSSFKTHSKLEVLQFASNNGKLQIDTENPPGWFPSFQLKVLALSNCSLNNHTNSIPNFLRHQFHLQIVDLSHNKFRASFPGWLLVNNTDLEILKLRNNFLFGEFQLPPFAMTNAVMVDVSGNQIHGLPENIGKILPHMEYLDLSRNAFEQDLLPSIGDMKNLQVLDLSYNNFSGEIPKELTVGCNDLRVLILSGNKLHGQIFPMLYNLTQLRVLQLRNNYFSGNLSNVKAKRRVLGNLALLDIGYNFMTGNIGSWIGNVTYLDILVMRNNYLEGQFQCEAISRSVYYLDLSHNLLSAPLPSCPRLQHLYLQGNKYSGSISEAFLNTSQLLVLNLRDNNLSGSIPGIIGLLTSLKVLLLSQNLLSGLIPEELCELKQISMMDLSLNSFSGSIPPCFQGIRFGKIEPRYLDLDLSHEKVSNEWDYITYFRYGTLKKDYVSHSTAEQSVTNVEVDFLTKHRSNTYKGGILNFMSGLDLSCNKLSGRIPYELGNLAWIHALNLSYNHLTGPIPKSFSNLTQIESLDLSHNMLSGEIPSLLINLYFLEVFSVAYNNLSGRIPDMKAQFGTFDRSSYEGNQFLCGQPLNQNCSIVSPHPLIKFVDQSKEKWYGIDPVFFSVTFSTTYIIFFLTSIIILYLNPYWRRRWFNFFENRIYYPAYDFISSIVHKACAKLCW</sequence>
<evidence type="ECO:0000313" key="15">
    <source>
        <dbReference type="EMBL" id="MBA0571953.1"/>
    </source>
</evidence>
<dbReference type="AlphaFoldDB" id="A0A7J8N4X7"/>
<evidence type="ECO:0000256" key="12">
    <source>
        <dbReference type="SAM" id="Phobius"/>
    </source>
</evidence>
<proteinExistence type="inferred from homology"/>
<evidence type="ECO:0000256" key="1">
    <source>
        <dbReference type="ARBA" id="ARBA00004251"/>
    </source>
</evidence>
<keyword evidence="11" id="KW-0325">Glycoprotein</keyword>
<accession>A0A7J8N4X7</accession>
<keyword evidence="7" id="KW-0677">Repeat</keyword>
<keyword evidence="10" id="KW-0675">Receptor</keyword>
<feature type="domain" description="Leucine-rich repeat-containing N-terminal plant-type" evidence="14">
    <location>
        <begin position="23"/>
        <end position="66"/>
    </location>
</feature>
<dbReference type="SMART" id="SM00368">
    <property type="entry name" value="LRR_RI"/>
    <property type="match status" value="3"/>
</dbReference>
<evidence type="ECO:0000256" key="7">
    <source>
        <dbReference type="ARBA" id="ARBA00022737"/>
    </source>
</evidence>
<dbReference type="Gene3D" id="3.80.10.10">
    <property type="entry name" value="Ribonuclease Inhibitor"/>
    <property type="match status" value="5"/>
</dbReference>
<feature type="signal peptide" evidence="13">
    <location>
        <begin position="1"/>
        <end position="19"/>
    </location>
</feature>
<comment type="subcellular location">
    <subcellularLocation>
        <location evidence="1">Cell membrane</location>
        <topology evidence="1">Single-pass type I membrane protein</topology>
    </subcellularLocation>
</comment>
<evidence type="ECO:0000256" key="10">
    <source>
        <dbReference type="ARBA" id="ARBA00023170"/>
    </source>
</evidence>
<evidence type="ECO:0000256" key="9">
    <source>
        <dbReference type="ARBA" id="ARBA00023136"/>
    </source>
</evidence>
<dbReference type="FunFam" id="3.80.10.10:FF:000095">
    <property type="entry name" value="LRR receptor-like serine/threonine-protein kinase GSO1"/>
    <property type="match status" value="1"/>
</dbReference>
<evidence type="ECO:0000259" key="14">
    <source>
        <dbReference type="Pfam" id="PF08263"/>
    </source>
</evidence>
<dbReference type="Pfam" id="PF00560">
    <property type="entry name" value="LRR_1"/>
    <property type="match status" value="4"/>
</dbReference>
<keyword evidence="9 12" id="KW-0472">Membrane</keyword>